<keyword evidence="1" id="KW-1133">Transmembrane helix</keyword>
<dbReference type="EMBL" id="KV428180">
    <property type="protein sequence ID" value="KZT34466.1"/>
    <property type="molecule type" value="Genomic_DNA"/>
</dbReference>
<reference evidence="2 3" key="1">
    <citation type="journal article" date="2016" name="Mol. Biol. Evol.">
        <title>Comparative Genomics of Early-Diverging Mushroom-Forming Fungi Provides Insights into the Origins of Lignocellulose Decay Capabilities.</title>
        <authorList>
            <person name="Nagy L.G."/>
            <person name="Riley R."/>
            <person name="Tritt A."/>
            <person name="Adam C."/>
            <person name="Daum C."/>
            <person name="Floudas D."/>
            <person name="Sun H."/>
            <person name="Yadav J.S."/>
            <person name="Pangilinan J."/>
            <person name="Larsson K.H."/>
            <person name="Matsuura K."/>
            <person name="Barry K."/>
            <person name="Labutti K."/>
            <person name="Kuo R."/>
            <person name="Ohm R.A."/>
            <person name="Bhattacharya S.S."/>
            <person name="Shirouzu T."/>
            <person name="Yoshinaga Y."/>
            <person name="Martin F.M."/>
            <person name="Grigoriev I.V."/>
            <person name="Hibbett D.S."/>
        </authorList>
    </citation>
    <scope>NUCLEOTIDE SEQUENCE [LARGE SCALE GENOMIC DNA]</scope>
    <source>
        <strain evidence="2 3">HHB10207 ss-3</strain>
    </source>
</reference>
<dbReference type="Proteomes" id="UP000076798">
    <property type="component" value="Unassembled WGS sequence"/>
</dbReference>
<feature type="transmembrane region" description="Helical" evidence="1">
    <location>
        <begin position="33"/>
        <end position="53"/>
    </location>
</feature>
<sequence length="91" mass="10178">MSDLIISDALQAMIESEDIRNMARNPVKELMNLLYWSMLTCMIFMTLGLLLQLTIMSLEFDLAEYLLVPGTVVASCFAGVFIFVIVAPLIT</sequence>
<evidence type="ECO:0000256" key="1">
    <source>
        <dbReference type="SAM" id="Phobius"/>
    </source>
</evidence>
<accession>A0A165ZMW8</accession>
<dbReference type="AlphaFoldDB" id="A0A165ZMW8"/>
<feature type="transmembrane region" description="Helical" evidence="1">
    <location>
        <begin position="65"/>
        <end position="90"/>
    </location>
</feature>
<evidence type="ECO:0000313" key="3">
    <source>
        <dbReference type="Proteomes" id="UP000076798"/>
    </source>
</evidence>
<gene>
    <name evidence="2" type="ORF">SISSUDRAFT_1052764</name>
</gene>
<keyword evidence="1" id="KW-0812">Transmembrane</keyword>
<proteinExistence type="predicted"/>
<keyword evidence="1" id="KW-0472">Membrane</keyword>
<evidence type="ECO:0000313" key="2">
    <source>
        <dbReference type="EMBL" id="KZT34466.1"/>
    </source>
</evidence>
<name>A0A165ZMW8_9AGAM</name>
<keyword evidence="3" id="KW-1185">Reference proteome</keyword>
<protein>
    <submittedName>
        <fullName evidence="2">Uncharacterized protein</fullName>
    </submittedName>
</protein>
<organism evidence="2 3">
    <name type="scientific">Sistotremastrum suecicum HHB10207 ss-3</name>
    <dbReference type="NCBI Taxonomy" id="1314776"/>
    <lineage>
        <taxon>Eukaryota</taxon>
        <taxon>Fungi</taxon>
        <taxon>Dikarya</taxon>
        <taxon>Basidiomycota</taxon>
        <taxon>Agaricomycotina</taxon>
        <taxon>Agaricomycetes</taxon>
        <taxon>Sistotremastrales</taxon>
        <taxon>Sistotremastraceae</taxon>
        <taxon>Sistotremastrum</taxon>
    </lineage>
</organism>